<comment type="subcellular location">
    <subcellularLocation>
        <location evidence="1">Cell inner membrane</location>
        <topology evidence="1">Single-pass membrane protein</topology>
    </subcellularLocation>
    <subcellularLocation>
        <location evidence="15">Cell membrane</location>
        <topology evidence="15">Single-pass membrane protein</topology>
    </subcellularLocation>
</comment>
<keyword evidence="3 15" id="KW-0813">Transport</keyword>
<evidence type="ECO:0000256" key="8">
    <source>
        <dbReference type="ARBA" id="ARBA00022989"/>
    </source>
</evidence>
<comment type="function">
    <text evidence="13">Component of the F(0) channel, it forms part of the peripheral stalk, linking F(1) to F(0). The b'-subunit is a diverged and duplicated form of b found in plants and photosynthetic bacteria.</text>
</comment>
<keyword evidence="9 15" id="KW-0406">Ion transport</keyword>
<keyword evidence="17" id="KW-0175">Coiled coil</keyword>
<evidence type="ECO:0000256" key="12">
    <source>
        <dbReference type="ARBA" id="ARBA00025198"/>
    </source>
</evidence>
<evidence type="ECO:0000256" key="10">
    <source>
        <dbReference type="ARBA" id="ARBA00023136"/>
    </source>
</evidence>
<dbReference type="GO" id="GO:0046933">
    <property type="term" value="F:proton-transporting ATP synthase activity, rotational mechanism"/>
    <property type="evidence" value="ECO:0007669"/>
    <property type="project" value="UniProtKB-UniRule"/>
</dbReference>
<dbReference type="KEGG" id="apra:G3A50_20035"/>
<evidence type="ECO:0000256" key="11">
    <source>
        <dbReference type="ARBA" id="ARBA00023310"/>
    </source>
</evidence>
<evidence type="ECO:0000256" key="5">
    <source>
        <dbReference type="ARBA" id="ARBA00022547"/>
    </source>
</evidence>
<reference evidence="18 19" key="1">
    <citation type="submission" date="2020-02" db="EMBL/GenBank/DDBJ databases">
        <authorList>
            <person name="Li G."/>
        </authorList>
    </citation>
    <scope>NUCLEOTIDE SEQUENCE [LARGE SCALE GENOMIC DNA]</scope>
    <source>
        <strain evidence="18 19">DSM 102029</strain>
    </source>
</reference>
<evidence type="ECO:0000256" key="13">
    <source>
        <dbReference type="ARBA" id="ARBA00025614"/>
    </source>
</evidence>
<evidence type="ECO:0000256" key="2">
    <source>
        <dbReference type="ARBA" id="ARBA00005513"/>
    </source>
</evidence>
<feature type="coiled-coil region" evidence="17">
    <location>
        <begin position="38"/>
        <end position="116"/>
    </location>
</feature>
<comment type="similarity">
    <text evidence="2 15 16">Belongs to the ATPase B chain family.</text>
</comment>
<evidence type="ECO:0000256" key="14">
    <source>
        <dbReference type="ARBA" id="ARBA00025830"/>
    </source>
</evidence>
<keyword evidence="19" id="KW-1185">Reference proteome</keyword>
<keyword evidence="5 15" id="KW-0138">CF(0)</keyword>
<dbReference type="PANTHER" id="PTHR33445">
    <property type="entry name" value="ATP SYNTHASE SUBUNIT B', CHLOROPLASTIC"/>
    <property type="match status" value="1"/>
</dbReference>
<dbReference type="AlphaFoldDB" id="A0A6P1YRJ9"/>
<dbReference type="PANTHER" id="PTHR33445:SF2">
    <property type="entry name" value="ATP SYNTHASE SUBUNIT B', CHLOROPLASTIC"/>
    <property type="match status" value="1"/>
</dbReference>
<comment type="subunit">
    <text evidence="14 15">F-type ATPases have 2 components, F(1) - the catalytic core - and F(0) - the membrane proton channel. F(1) has five subunits: alpha(3), beta(3), gamma(1), delta(1), epsilon(1). F(0) has three main subunits: a(1), b(2) and c(10-14). The alpha and beta chains form an alternating ring which encloses part of the gamma chain. F(1) is attached to F(0) by a central stalk formed by the gamma and epsilon chains, while a peripheral stalk is formed by the delta and b chains.</text>
</comment>
<evidence type="ECO:0000256" key="17">
    <source>
        <dbReference type="SAM" id="Coils"/>
    </source>
</evidence>
<evidence type="ECO:0000313" key="19">
    <source>
        <dbReference type="Proteomes" id="UP000464751"/>
    </source>
</evidence>
<gene>
    <name evidence="15" type="primary">atpF</name>
    <name evidence="18" type="ORF">G3A50_20035</name>
</gene>
<evidence type="ECO:0000256" key="6">
    <source>
        <dbReference type="ARBA" id="ARBA00022692"/>
    </source>
</evidence>
<evidence type="ECO:0000313" key="18">
    <source>
        <dbReference type="EMBL" id="QIB35742.1"/>
    </source>
</evidence>
<evidence type="ECO:0000256" key="3">
    <source>
        <dbReference type="ARBA" id="ARBA00022448"/>
    </source>
</evidence>
<name>A0A6P1YRJ9_9HYPH</name>
<keyword evidence="8 15" id="KW-1133">Transmembrane helix</keyword>
<comment type="function">
    <text evidence="12 15">F(1)F(0) ATP synthase produces ATP from ADP in the presence of a proton or sodium gradient. F-type ATPases consist of two structural domains, F(1) containing the extramembraneous catalytic core and F(0) containing the membrane proton channel, linked together by a central stalk and a peripheral stalk. During catalysis, ATP synthesis in the catalytic domain of F(1) is coupled via a rotary mechanism of the central stalk subunits to proton translocation.</text>
</comment>
<keyword evidence="6 15" id="KW-0812">Transmembrane</keyword>
<keyword evidence="4 15" id="KW-1003">Cell membrane</keyword>
<sequence>MKIDWWTLGLQTANVLVLIWILSRFLFRPVAAMIEERRALATKSLDDAKADRAAAEAERHKAEEATAGLAQARVAALKSAAEEAEAEKQGILASARAEAERLRKAAEADIARARQDDAAAIEGRASTLALDIADKLLSRLPEEARVAGFIDGLVEALAALPAPVRASLGTGGAALPIRSARMPTQSEAKLCTERLSQALGRPLELAWTADPALIAGLELDLPHASVRNSLRADLDRVAAALATSGGPTP</sequence>
<accession>A0A6P1YRJ9</accession>
<keyword evidence="10 15" id="KW-0472">Membrane</keyword>
<dbReference type="GO" id="GO:0046961">
    <property type="term" value="F:proton-transporting ATPase activity, rotational mechanism"/>
    <property type="evidence" value="ECO:0007669"/>
    <property type="project" value="TreeGrafter"/>
</dbReference>
<feature type="transmembrane region" description="Helical" evidence="15">
    <location>
        <begin position="6"/>
        <end position="27"/>
    </location>
</feature>
<evidence type="ECO:0000256" key="9">
    <source>
        <dbReference type="ARBA" id="ARBA00023065"/>
    </source>
</evidence>
<organism evidence="18 19">
    <name type="scientific">Ancylobacter pratisalsi</name>
    <dbReference type="NCBI Taxonomy" id="1745854"/>
    <lineage>
        <taxon>Bacteria</taxon>
        <taxon>Pseudomonadati</taxon>
        <taxon>Pseudomonadota</taxon>
        <taxon>Alphaproteobacteria</taxon>
        <taxon>Hyphomicrobiales</taxon>
        <taxon>Xanthobacteraceae</taxon>
        <taxon>Ancylobacter</taxon>
    </lineage>
</organism>
<dbReference type="InterPro" id="IPR002146">
    <property type="entry name" value="ATP_synth_b/b'su_bac/chlpt"/>
</dbReference>
<dbReference type="GO" id="GO:0045259">
    <property type="term" value="C:proton-transporting ATP synthase complex"/>
    <property type="evidence" value="ECO:0007669"/>
    <property type="project" value="UniProtKB-KW"/>
</dbReference>
<dbReference type="GO" id="GO:0005886">
    <property type="term" value="C:plasma membrane"/>
    <property type="evidence" value="ECO:0007669"/>
    <property type="project" value="UniProtKB-SubCell"/>
</dbReference>
<dbReference type="CDD" id="cd06503">
    <property type="entry name" value="ATP-synt_Fo_b"/>
    <property type="match status" value="1"/>
</dbReference>
<evidence type="ECO:0000256" key="15">
    <source>
        <dbReference type="HAMAP-Rule" id="MF_01398"/>
    </source>
</evidence>
<dbReference type="Pfam" id="PF00430">
    <property type="entry name" value="ATP-synt_B"/>
    <property type="match status" value="1"/>
</dbReference>
<dbReference type="InterPro" id="IPR050059">
    <property type="entry name" value="ATP_synthase_B_chain"/>
</dbReference>
<evidence type="ECO:0000256" key="4">
    <source>
        <dbReference type="ARBA" id="ARBA00022475"/>
    </source>
</evidence>
<dbReference type="RefSeq" id="WP_163076881.1">
    <property type="nucleotide sequence ID" value="NZ_CP048630.1"/>
</dbReference>
<evidence type="ECO:0000256" key="7">
    <source>
        <dbReference type="ARBA" id="ARBA00022781"/>
    </source>
</evidence>
<dbReference type="HAMAP" id="MF_01398">
    <property type="entry name" value="ATP_synth_b_bprime"/>
    <property type="match status" value="1"/>
</dbReference>
<keyword evidence="7 15" id="KW-0375">Hydrogen ion transport</keyword>
<evidence type="ECO:0000256" key="1">
    <source>
        <dbReference type="ARBA" id="ARBA00004377"/>
    </source>
</evidence>
<keyword evidence="11 15" id="KW-0066">ATP synthesis</keyword>
<dbReference type="EMBL" id="CP048630">
    <property type="protein sequence ID" value="QIB35742.1"/>
    <property type="molecule type" value="Genomic_DNA"/>
</dbReference>
<protein>
    <recommendedName>
        <fullName evidence="15">ATP synthase subunit b</fullName>
    </recommendedName>
    <alternativeName>
        <fullName evidence="15">ATP synthase F(0) sector subunit b</fullName>
    </alternativeName>
    <alternativeName>
        <fullName evidence="15">ATPase subunit I</fullName>
    </alternativeName>
    <alternativeName>
        <fullName evidence="15">F-type ATPase subunit b</fullName>
        <shortName evidence="15">F-ATPase subunit b</shortName>
    </alternativeName>
</protein>
<dbReference type="Proteomes" id="UP000464751">
    <property type="component" value="Chromosome"/>
</dbReference>
<evidence type="ECO:0000256" key="16">
    <source>
        <dbReference type="RuleBase" id="RU003848"/>
    </source>
</evidence>
<proteinExistence type="inferred from homology"/>